<dbReference type="EMBL" id="CH476627">
    <property type="protein sequence ID" value="EDO03594.1"/>
    <property type="molecule type" value="Genomic_DNA"/>
</dbReference>
<feature type="region of interest" description="Disordered" evidence="1">
    <location>
        <begin position="166"/>
        <end position="185"/>
    </location>
</feature>
<evidence type="ECO:0000313" key="3">
    <source>
        <dbReference type="EMBL" id="EDO03594.1"/>
    </source>
</evidence>
<dbReference type="HOGENOM" id="CLU_088026_2_0_1"/>
<dbReference type="PANTHER" id="PTHR39607:SF2">
    <property type="entry name" value="BZIP DOMAIN-CONTAINING PROTEIN"/>
    <property type="match status" value="1"/>
</dbReference>
<feature type="compositionally biased region" description="Basic and acidic residues" evidence="1">
    <location>
        <begin position="113"/>
        <end position="129"/>
    </location>
</feature>
<dbReference type="OMA" id="AHAGHAY"/>
<dbReference type="InParanoid" id="A7EL78"/>
<evidence type="ECO:0000259" key="2">
    <source>
        <dbReference type="PROSITE" id="PS00036"/>
    </source>
</evidence>
<dbReference type="GeneID" id="5489134"/>
<dbReference type="PROSITE" id="PS00036">
    <property type="entry name" value="BZIP_BASIC"/>
    <property type="match status" value="1"/>
</dbReference>
<proteinExistence type="predicted"/>
<feature type="compositionally biased region" description="Polar residues" evidence="1">
    <location>
        <begin position="43"/>
        <end position="55"/>
    </location>
</feature>
<dbReference type="KEGG" id="ssl:SS1G_06075"/>
<dbReference type="InterPro" id="IPR052635">
    <property type="entry name" value="Sec_Metab_Biosynth_Reg"/>
</dbReference>
<dbReference type="RefSeq" id="XP_001593153.1">
    <property type="nucleotide sequence ID" value="XM_001593103.1"/>
</dbReference>
<evidence type="ECO:0000256" key="1">
    <source>
        <dbReference type="SAM" id="MobiDB-lite"/>
    </source>
</evidence>
<dbReference type="CDD" id="cd14688">
    <property type="entry name" value="bZIP_YAP"/>
    <property type="match status" value="1"/>
</dbReference>
<feature type="compositionally biased region" description="Low complexity" evidence="1">
    <location>
        <begin position="64"/>
        <end position="81"/>
    </location>
</feature>
<dbReference type="AlphaFoldDB" id="A7EL78"/>
<organism evidence="3 4">
    <name type="scientific">Sclerotinia sclerotiorum (strain ATCC 18683 / 1980 / Ss-1)</name>
    <name type="common">White mold</name>
    <name type="synonym">Whetzelinia sclerotiorum</name>
    <dbReference type="NCBI Taxonomy" id="665079"/>
    <lineage>
        <taxon>Eukaryota</taxon>
        <taxon>Fungi</taxon>
        <taxon>Dikarya</taxon>
        <taxon>Ascomycota</taxon>
        <taxon>Pezizomycotina</taxon>
        <taxon>Leotiomycetes</taxon>
        <taxon>Helotiales</taxon>
        <taxon>Sclerotiniaceae</taxon>
        <taxon>Sclerotinia</taxon>
    </lineage>
</organism>
<dbReference type="Proteomes" id="UP000001312">
    <property type="component" value="Unassembled WGS sequence"/>
</dbReference>
<dbReference type="InterPro" id="IPR004827">
    <property type="entry name" value="bZIP"/>
</dbReference>
<gene>
    <name evidence="3" type="ORF">SS1G_06075</name>
</gene>
<feature type="domain" description="BZIP" evidence="2">
    <location>
        <begin position="98"/>
        <end position="113"/>
    </location>
</feature>
<dbReference type="eggNOG" id="ENOG502SSMB">
    <property type="taxonomic scope" value="Eukaryota"/>
</dbReference>
<keyword evidence="4" id="KW-1185">Reference proteome</keyword>
<sequence>MAVIYLIRLKAVLPFDVPFTLGLPDVNQTEHIEHSLEQERASKSQTIISKPNLESNSEEKAEMSSSNRSSSGKGKSSSSGKSKPKEDDWSGITDPEERRRVQNRLAQRKFRDKAKADKESRDRDNENRAHAGHAYHTAESNDVYYDNPDASGSPWGTLSMKHVISKGRAREDASRYEARPGDGASYYQNADVTYEGEAYYGGEATSYEGDQNQTYYDYGSAAGSGSGTSGY</sequence>
<accession>A7EL78</accession>
<name>A7EL78_SCLS1</name>
<feature type="region of interest" description="Disordered" evidence="1">
    <location>
        <begin position="34"/>
        <end position="145"/>
    </location>
</feature>
<feature type="compositionally biased region" description="Basic and acidic residues" evidence="1">
    <location>
        <begin position="168"/>
        <end position="180"/>
    </location>
</feature>
<dbReference type="PANTHER" id="PTHR39607">
    <property type="entry name" value="XANTHOCILLIN BIOSYNTHESIS CLUSTER TRANSCRIPTION FACTOR XANC-RELATED"/>
    <property type="match status" value="1"/>
</dbReference>
<reference evidence="4" key="1">
    <citation type="journal article" date="2011" name="PLoS Genet.">
        <title>Genomic analysis of the necrotrophic fungal pathogens Sclerotinia sclerotiorum and Botrytis cinerea.</title>
        <authorList>
            <person name="Amselem J."/>
            <person name="Cuomo C.A."/>
            <person name="van Kan J.A."/>
            <person name="Viaud M."/>
            <person name="Benito E.P."/>
            <person name="Couloux A."/>
            <person name="Coutinho P.M."/>
            <person name="de Vries R.P."/>
            <person name="Dyer P.S."/>
            <person name="Fillinger S."/>
            <person name="Fournier E."/>
            <person name="Gout L."/>
            <person name="Hahn M."/>
            <person name="Kohn L."/>
            <person name="Lapalu N."/>
            <person name="Plummer K.M."/>
            <person name="Pradier J.M."/>
            <person name="Quevillon E."/>
            <person name="Sharon A."/>
            <person name="Simon A."/>
            <person name="ten Have A."/>
            <person name="Tudzynski B."/>
            <person name="Tudzynski P."/>
            <person name="Wincker P."/>
            <person name="Andrew M."/>
            <person name="Anthouard V."/>
            <person name="Beever R.E."/>
            <person name="Beffa R."/>
            <person name="Benoit I."/>
            <person name="Bouzid O."/>
            <person name="Brault B."/>
            <person name="Chen Z."/>
            <person name="Choquer M."/>
            <person name="Collemare J."/>
            <person name="Cotton P."/>
            <person name="Danchin E.G."/>
            <person name="Da Silva C."/>
            <person name="Gautier A."/>
            <person name="Giraud C."/>
            <person name="Giraud T."/>
            <person name="Gonzalez C."/>
            <person name="Grossetete S."/>
            <person name="Guldener U."/>
            <person name="Henrissat B."/>
            <person name="Howlett B.J."/>
            <person name="Kodira C."/>
            <person name="Kretschmer M."/>
            <person name="Lappartient A."/>
            <person name="Leroch M."/>
            <person name="Levis C."/>
            <person name="Mauceli E."/>
            <person name="Neuveglise C."/>
            <person name="Oeser B."/>
            <person name="Pearson M."/>
            <person name="Poulain J."/>
            <person name="Poussereau N."/>
            <person name="Quesneville H."/>
            <person name="Rascle C."/>
            <person name="Schumacher J."/>
            <person name="Segurens B."/>
            <person name="Sexton A."/>
            <person name="Silva E."/>
            <person name="Sirven C."/>
            <person name="Soanes D.M."/>
            <person name="Talbot N.J."/>
            <person name="Templeton M."/>
            <person name="Yandava C."/>
            <person name="Yarden O."/>
            <person name="Zeng Q."/>
            <person name="Rollins J.A."/>
            <person name="Lebrun M.H."/>
            <person name="Dickman M."/>
        </authorList>
    </citation>
    <scope>NUCLEOTIDE SEQUENCE [LARGE SCALE GENOMIC DNA]</scope>
    <source>
        <strain evidence="4">ATCC 18683 / 1980 / Ss-1</strain>
    </source>
</reference>
<dbReference type="GO" id="GO:0003700">
    <property type="term" value="F:DNA-binding transcription factor activity"/>
    <property type="evidence" value="ECO:0007669"/>
    <property type="project" value="InterPro"/>
</dbReference>
<protein>
    <recommendedName>
        <fullName evidence="2">BZIP domain-containing protein</fullName>
    </recommendedName>
</protein>
<evidence type="ECO:0000313" key="4">
    <source>
        <dbReference type="Proteomes" id="UP000001312"/>
    </source>
</evidence>